<accession>A0A9W8HK20</accession>
<reference evidence="15" key="1">
    <citation type="submission" date="2022-07" db="EMBL/GenBank/DDBJ databases">
        <title>Phylogenomic reconstructions and comparative analyses of Kickxellomycotina fungi.</title>
        <authorList>
            <person name="Reynolds N.K."/>
            <person name="Stajich J.E."/>
            <person name="Barry K."/>
            <person name="Grigoriev I.V."/>
            <person name="Crous P."/>
            <person name="Smith M.E."/>
        </authorList>
    </citation>
    <scope>NUCLEOTIDE SEQUENCE</scope>
    <source>
        <strain evidence="15">BCRC 34489</strain>
    </source>
</reference>
<dbReference type="OrthoDB" id="2162449at2759"/>
<dbReference type="PANTHER" id="PTHR46161:SF3">
    <property type="entry name" value="NUCLEOSIDE DIPHOSPHATE KINASE DDB_G0292928-RELATED"/>
    <property type="match status" value="1"/>
</dbReference>
<feature type="binding site" evidence="11">
    <location>
        <position position="136"/>
    </location>
    <ligand>
        <name>ATP</name>
        <dbReference type="ChEBI" id="CHEBI:30616"/>
    </ligand>
</feature>
<keyword evidence="7 13" id="KW-0418">Kinase</keyword>
<dbReference type="InterPro" id="IPR023005">
    <property type="entry name" value="Nucleoside_diP_kinase_AS"/>
</dbReference>
<dbReference type="SUPFAM" id="SSF54919">
    <property type="entry name" value="Nucleoside diphosphate kinase, NDK"/>
    <property type="match status" value="1"/>
</dbReference>
<dbReference type="AlphaFoldDB" id="A0A9W8HK20"/>
<keyword evidence="3" id="KW-0963">Cytoplasm</keyword>
<dbReference type="Pfam" id="PF00334">
    <property type="entry name" value="NDK"/>
    <property type="match status" value="1"/>
</dbReference>
<evidence type="ECO:0000256" key="2">
    <source>
        <dbReference type="ARBA" id="ARBA00017632"/>
    </source>
</evidence>
<keyword evidence="10" id="KW-0546">Nucleotide metabolism</keyword>
<evidence type="ECO:0000256" key="11">
    <source>
        <dbReference type="PROSITE-ProRule" id="PRU00706"/>
    </source>
</evidence>
<feature type="binding site" evidence="11">
    <location>
        <position position="130"/>
    </location>
    <ligand>
        <name>ATP</name>
        <dbReference type="ChEBI" id="CHEBI:30616"/>
    </ligand>
</feature>
<dbReference type="PRINTS" id="PR01243">
    <property type="entry name" value="NUCDPKINASE"/>
</dbReference>
<evidence type="ECO:0000259" key="14">
    <source>
        <dbReference type="SMART" id="SM00562"/>
    </source>
</evidence>
<evidence type="ECO:0000256" key="6">
    <source>
        <dbReference type="ARBA" id="ARBA00022741"/>
    </source>
</evidence>
<dbReference type="PROSITE" id="PS51374">
    <property type="entry name" value="NDPK_LIKE"/>
    <property type="match status" value="1"/>
</dbReference>
<keyword evidence="8 13" id="KW-0067">ATP-binding</keyword>
<keyword evidence="4 13" id="KW-0808">Transferase</keyword>
<dbReference type="GO" id="GO:0006183">
    <property type="term" value="P:GTP biosynthetic process"/>
    <property type="evidence" value="ECO:0007669"/>
    <property type="project" value="InterPro"/>
</dbReference>
<keyword evidence="9" id="KW-0460">Magnesium</keyword>
<feature type="binding site" evidence="11">
    <location>
        <position position="160"/>
    </location>
    <ligand>
        <name>ATP</name>
        <dbReference type="ChEBI" id="CHEBI:30616"/>
    </ligand>
</feature>
<dbReference type="PANTHER" id="PTHR46161">
    <property type="entry name" value="NUCLEOSIDE DIPHOSPHATE KINASE"/>
    <property type="match status" value="1"/>
</dbReference>
<keyword evidence="6 13" id="KW-0547">Nucleotide-binding</keyword>
<feature type="domain" description="Nucleoside diphosphate kinase-like" evidence="14">
    <location>
        <begin position="45"/>
        <end position="176"/>
    </location>
</feature>
<comment type="catalytic activity">
    <reaction evidence="13">
        <text>a 2'-deoxyribonucleoside 5'-diphosphate + ATP = a 2'-deoxyribonucleoside 5'-triphosphate + ADP</text>
        <dbReference type="Rhea" id="RHEA:44640"/>
        <dbReference type="ChEBI" id="CHEBI:30616"/>
        <dbReference type="ChEBI" id="CHEBI:61560"/>
        <dbReference type="ChEBI" id="CHEBI:73316"/>
        <dbReference type="ChEBI" id="CHEBI:456216"/>
        <dbReference type="EC" id="2.7.4.6"/>
    </reaction>
</comment>
<evidence type="ECO:0000256" key="1">
    <source>
        <dbReference type="ARBA" id="ARBA00008142"/>
    </source>
</evidence>
<evidence type="ECO:0000256" key="7">
    <source>
        <dbReference type="ARBA" id="ARBA00022777"/>
    </source>
</evidence>
<dbReference type="InterPro" id="IPR001564">
    <property type="entry name" value="Nucleoside_diP_kinase"/>
</dbReference>
<dbReference type="PROSITE" id="PS00469">
    <property type="entry name" value="NDPK"/>
    <property type="match status" value="1"/>
</dbReference>
<protein>
    <recommendedName>
        <fullName evidence="2 13">Nucleoside diphosphate kinase</fullName>
        <ecNumber evidence="13">2.7.4.6</ecNumber>
    </recommendedName>
</protein>
<keyword evidence="16" id="KW-1185">Reference proteome</keyword>
<feature type="binding site" evidence="11">
    <location>
        <position position="150"/>
    </location>
    <ligand>
        <name>ATP</name>
        <dbReference type="ChEBI" id="CHEBI:30616"/>
    </ligand>
</feature>
<dbReference type="InterPro" id="IPR036850">
    <property type="entry name" value="NDK-like_dom_sf"/>
</dbReference>
<evidence type="ECO:0000256" key="10">
    <source>
        <dbReference type="ARBA" id="ARBA00023080"/>
    </source>
</evidence>
<evidence type="ECO:0000256" key="5">
    <source>
        <dbReference type="ARBA" id="ARBA00022723"/>
    </source>
</evidence>
<comment type="caution">
    <text evidence="15">The sequence shown here is derived from an EMBL/GenBank/DDBJ whole genome shotgun (WGS) entry which is preliminary data.</text>
</comment>
<dbReference type="Gene3D" id="3.30.70.141">
    <property type="entry name" value="Nucleoside diphosphate kinase-like domain"/>
    <property type="match status" value="1"/>
</dbReference>
<dbReference type="SMART" id="SM00562">
    <property type="entry name" value="NDK"/>
    <property type="match status" value="1"/>
</dbReference>
<comment type="similarity">
    <text evidence="1 11 12">Belongs to the NDK family.</text>
</comment>
<name>A0A9W8HK20_9FUNG</name>
<dbReference type="InterPro" id="IPR034907">
    <property type="entry name" value="NDK-like_dom"/>
</dbReference>
<evidence type="ECO:0000256" key="8">
    <source>
        <dbReference type="ARBA" id="ARBA00022840"/>
    </source>
</evidence>
<feature type="binding site" evidence="11">
    <location>
        <position position="102"/>
    </location>
    <ligand>
        <name>ATP</name>
        <dbReference type="ChEBI" id="CHEBI:30616"/>
    </ligand>
</feature>
<gene>
    <name evidence="15" type="ORF">GGI15_001327</name>
</gene>
<proteinExistence type="inferred from homology"/>
<keyword evidence="5" id="KW-0479">Metal-binding</keyword>
<dbReference type="GO" id="GO:0046872">
    <property type="term" value="F:metal ion binding"/>
    <property type="evidence" value="ECO:0007669"/>
    <property type="project" value="UniProtKB-KW"/>
</dbReference>
<dbReference type="Proteomes" id="UP001140172">
    <property type="component" value="Unassembled WGS sequence"/>
</dbReference>
<dbReference type="GO" id="GO:0004550">
    <property type="term" value="F:nucleoside diphosphate kinase activity"/>
    <property type="evidence" value="ECO:0007669"/>
    <property type="project" value="UniProtKB-EC"/>
</dbReference>
<evidence type="ECO:0000313" key="16">
    <source>
        <dbReference type="Proteomes" id="UP001140172"/>
    </source>
</evidence>
<dbReference type="GO" id="GO:0005524">
    <property type="term" value="F:ATP binding"/>
    <property type="evidence" value="ECO:0007669"/>
    <property type="project" value="UniProtKB-KW"/>
</dbReference>
<evidence type="ECO:0000256" key="12">
    <source>
        <dbReference type="RuleBase" id="RU004011"/>
    </source>
</evidence>
<dbReference type="GO" id="GO:0006241">
    <property type="term" value="P:CTP biosynthetic process"/>
    <property type="evidence" value="ECO:0007669"/>
    <property type="project" value="InterPro"/>
</dbReference>
<dbReference type="GO" id="GO:0006228">
    <property type="term" value="P:UTP biosynthetic process"/>
    <property type="evidence" value="ECO:0007669"/>
    <property type="project" value="InterPro"/>
</dbReference>
<evidence type="ECO:0000256" key="4">
    <source>
        <dbReference type="ARBA" id="ARBA00022679"/>
    </source>
</evidence>
<feature type="binding site" evidence="11">
    <location>
        <position position="53"/>
    </location>
    <ligand>
        <name>ATP</name>
        <dbReference type="ChEBI" id="CHEBI:30616"/>
    </ligand>
</feature>
<evidence type="ECO:0000256" key="3">
    <source>
        <dbReference type="ARBA" id="ARBA00022490"/>
    </source>
</evidence>
<dbReference type="EMBL" id="JANBUM010000048">
    <property type="protein sequence ID" value="KAJ2786699.1"/>
    <property type="molecule type" value="Genomic_DNA"/>
</dbReference>
<organism evidence="15 16">
    <name type="scientific">Coemansia interrupta</name>
    <dbReference type="NCBI Taxonomy" id="1126814"/>
    <lineage>
        <taxon>Eukaryota</taxon>
        <taxon>Fungi</taxon>
        <taxon>Fungi incertae sedis</taxon>
        <taxon>Zoopagomycota</taxon>
        <taxon>Kickxellomycotina</taxon>
        <taxon>Kickxellomycetes</taxon>
        <taxon>Kickxellales</taxon>
        <taxon>Kickxellaceae</taxon>
        <taxon>Coemansia</taxon>
    </lineage>
</organism>
<sequence length="176" mass="19670">MPLSISNSSRALARQAAVVAATSTRLAKRPYVIPSGAHASEASPDEATLAILKPDLLANPYTVASILSDIHSHDIAIARRKQMHWTWAQAAEFYAEHRERFFYRRLLGYMTSGPILALELRAPHVVSRWRQLIGSTHPARMRINNPTCLRAKWGLTDTRNSFHGSDSEESAKREIA</sequence>
<feature type="active site" description="Pros-phosphohistidine intermediate" evidence="11">
    <location>
        <position position="163"/>
    </location>
</feature>
<feature type="non-terminal residue" evidence="15">
    <location>
        <position position="176"/>
    </location>
</feature>
<evidence type="ECO:0000313" key="15">
    <source>
        <dbReference type="EMBL" id="KAJ2786699.1"/>
    </source>
</evidence>
<dbReference type="EC" id="2.7.4.6" evidence="13"/>
<evidence type="ECO:0000256" key="9">
    <source>
        <dbReference type="ARBA" id="ARBA00022842"/>
    </source>
</evidence>
<evidence type="ECO:0000256" key="13">
    <source>
        <dbReference type="RuleBase" id="RU004013"/>
    </source>
</evidence>